<gene>
    <name evidence="2" type="ORF">QJS10_CPB11g01190</name>
</gene>
<dbReference type="PANTHER" id="PTHR31973">
    <property type="entry name" value="POLYPROTEIN, PUTATIVE-RELATED"/>
    <property type="match status" value="1"/>
</dbReference>
<dbReference type="InterPro" id="IPR018289">
    <property type="entry name" value="MULE_transposase_dom"/>
</dbReference>
<reference evidence="2" key="1">
    <citation type="journal article" date="2023" name="Nat. Commun.">
        <title>Diploid and tetraploid genomes of Acorus and the evolution of monocots.</title>
        <authorList>
            <person name="Ma L."/>
            <person name="Liu K.W."/>
            <person name="Li Z."/>
            <person name="Hsiao Y.Y."/>
            <person name="Qi Y."/>
            <person name="Fu T."/>
            <person name="Tang G.D."/>
            <person name="Zhang D."/>
            <person name="Sun W.H."/>
            <person name="Liu D.K."/>
            <person name="Li Y."/>
            <person name="Chen G.Z."/>
            <person name="Liu X.D."/>
            <person name="Liao X.Y."/>
            <person name="Jiang Y.T."/>
            <person name="Yu X."/>
            <person name="Hao Y."/>
            <person name="Huang J."/>
            <person name="Zhao X.W."/>
            <person name="Ke S."/>
            <person name="Chen Y.Y."/>
            <person name="Wu W.L."/>
            <person name="Hsu J.L."/>
            <person name="Lin Y.F."/>
            <person name="Huang M.D."/>
            <person name="Li C.Y."/>
            <person name="Huang L."/>
            <person name="Wang Z.W."/>
            <person name="Zhao X."/>
            <person name="Zhong W.Y."/>
            <person name="Peng D.H."/>
            <person name="Ahmad S."/>
            <person name="Lan S."/>
            <person name="Zhang J.S."/>
            <person name="Tsai W.C."/>
            <person name="Van de Peer Y."/>
            <person name="Liu Z.J."/>
        </authorList>
    </citation>
    <scope>NUCLEOTIDE SEQUENCE</scope>
    <source>
        <strain evidence="2">CP</strain>
    </source>
</reference>
<keyword evidence="3" id="KW-1185">Reference proteome</keyword>
<protein>
    <recommendedName>
        <fullName evidence="1">MULE transposase domain-containing protein</fullName>
    </recommendedName>
</protein>
<evidence type="ECO:0000259" key="1">
    <source>
        <dbReference type="Pfam" id="PF10551"/>
    </source>
</evidence>
<dbReference type="Proteomes" id="UP001180020">
    <property type="component" value="Unassembled WGS sequence"/>
</dbReference>
<reference evidence="2" key="2">
    <citation type="submission" date="2023-06" db="EMBL/GenBank/DDBJ databases">
        <authorList>
            <person name="Ma L."/>
            <person name="Liu K.-W."/>
            <person name="Li Z."/>
            <person name="Hsiao Y.-Y."/>
            <person name="Qi Y."/>
            <person name="Fu T."/>
            <person name="Tang G."/>
            <person name="Zhang D."/>
            <person name="Sun W.-H."/>
            <person name="Liu D.-K."/>
            <person name="Li Y."/>
            <person name="Chen G.-Z."/>
            <person name="Liu X.-D."/>
            <person name="Liao X.-Y."/>
            <person name="Jiang Y.-T."/>
            <person name="Yu X."/>
            <person name="Hao Y."/>
            <person name="Huang J."/>
            <person name="Zhao X.-W."/>
            <person name="Ke S."/>
            <person name="Chen Y.-Y."/>
            <person name="Wu W.-L."/>
            <person name="Hsu J.-L."/>
            <person name="Lin Y.-F."/>
            <person name="Huang M.-D."/>
            <person name="Li C.-Y."/>
            <person name="Huang L."/>
            <person name="Wang Z.-W."/>
            <person name="Zhao X."/>
            <person name="Zhong W.-Y."/>
            <person name="Peng D.-H."/>
            <person name="Ahmad S."/>
            <person name="Lan S."/>
            <person name="Zhang J.-S."/>
            <person name="Tsai W.-C."/>
            <person name="Van De Peer Y."/>
            <person name="Liu Z.-J."/>
        </authorList>
    </citation>
    <scope>NUCLEOTIDE SEQUENCE</scope>
    <source>
        <strain evidence="2">CP</strain>
        <tissue evidence="2">Leaves</tissue>
    </source>
</reference>
<sequence length="312" mass="35677">MFTKSLDEDKNAMIDLWEDIGPWTNSTKSRPVRFTYIEVDNDAKLLQIFKENKKKESVEDKRVQHGRGKTLEIIHGSSSESYKLVPKLREELLKANPGSVVQYELDVDHSFQRLFVCIEACRMGFIKGCRPFPGLDGCHLKGKHKGIMLSATSIDANNCLFPVAFAIVESECGDSWRWFMENLYNSIGEALGLAFMLTKTKSQFTPNARSGYVTNNISESFNAWINKARQMPIVEMVEIIRHKIMERIDHRRALGRKWRGKLVPKALKYIQTIIKDIGEYIVRRSSDVIAKVVGPDLTTVVRLDERTCTCRA</sequence>
<organism evidence="2 3">
    <name type="scientific">Acorus calamus</name>
    <name type="common">Sweet flag</name>
    <dbReference type="NCBI Taxonomy" id="4465"/>
    <lineage>
        <taxon>Eukaryota</taxon>
        <taxon>Viridiplantae</taxon>
        <taxon>Streptophyta</taxon>
        <taxon>Embryophyta</taxon>
        <taxon>Tracheophyta</taxon>
        <taxon>Spermatophyta</taxon>
        <taxon>Magnoliopsida</taxon>
        <taxon>Liliopsida</taxon>
        <taxon>Acoraceae</taxon>
        <taxon>Acorus</taxon>
    </lineage>
</organism>
<accession>A0AAV9DUB7</accession>
<dbReference type="AlphaFoldDB" id="A0AAV9DUB7"/>
<comment type="caution">
    <text evidence="2">The sequence shown here is derived from an EMBL/GenBank/DDBJ whole genome shotgun (WGS) entry which is preliminary data.</text>
</comment>
<evidence type="ECO:0000313" key="2">
    <source>
        <dbReference type="EMBL" id="KAK1303607.1"/>
    </source>
</evidence>
<proteinExistence type="predicted"/>
<dbReference type="PANTHER" id="PTHR31973:SF187">
    <property type="entry name" value="MUTATOR TRANSPOSASE MUDRA PROTEIN"/>
    <property type="match status" value="1"/>
</dbReference>
<evidence type="ECO:0000313" key="3">
    <source>
        <dbReference type="Proteomes" id="UP001180020"/>
    </source>
</evidence>
<feature type="domain" description="MULE transposase" evidence="1">
    <location>
        <begin position="135"/>
        <end position="183"/>
    </location>
</feature>
<name>A0AAV9DUB7_ACOCL</name>
<dbReference type="Pfam" id="PF10551">
    <property type="entry name" value="MULE"/>
    <property type="match status" value="1"/>
</dbReference>
<dbReference type="EMBL" id="JAUJYO010000011">
    <property type="protein sequence ID" value="KAK1303607.1"/>
    <property type="molecule type" value="Genomic_DNA"/>
</dbReference>